<keyword evidence="3" id="KW-0328">Glycosyltransferase</keyword>
<dbReference type="InterPro" id="IPR001264">
    <property type="entry name" value="Glyco_trans_51"/>
</dbReference>
<dbReference type="RefSeq" id="WP_344313348.1">
    <property type="nucleotide sequence ID" value="NZ_BAAANY010000022.1"/>
</dbReference>
<organism evidence="13 14">
    <name type="scientific">Fodinicola feengrottensis</name>
    <dbReference type="NCBI Taxonomy" id="435914"/>
    <lineage>
        <taxon>Bacteria</taxon>
        <taxon>Bacillati</taxon>
        <taxon>Actinomycetota</taxon>
        <taxon>Actinomycetes</taxon>
        <taxon>Mycobacteriales</taxon>
        <taxon>Fodinicola</taxon>
    </lineage>
</organism>
<evidence type="ECO:0000313" key="14">
    <source>
        <dbReference type="Proteomes" id="UP001500618"/>
    </source>
</evidence>
<dbReference type="InterPro" id="IPR036950">
    <property type="entry name" value="PBP_transglycosylase"/>
</dbReference>
<dbReference type="InterPro" id="IPR001460">
    <property type="entry name" value="PCN-bd_Tpept"/>
</dbReference>
<dbReference type="InterPro" id="IPR023346">
    <property type="entry name" value="Lysozyme-like_dom_sf"/>
</dbReference>
<protein>
    <submittedName>
        <fullName evidence="13">Transglycosylase domain-containing protein</fullName>
    </submittedName>
</protein>
<comment type="caution">
    <text evidence="13">The sequence shown here is derived from an EMBL/GenBank/DDBJ whole genome shotgun (WGS) entry which is preliminary data.</text>
</comment>
<sequence>MTSTRTRNPLTNLISLFLCGLLAGIVVAAAALPAAAVAGLTAKAGADTFENLPSELQTPPLPLTTKVLNDKGQYVTSLHGDQNRVNVTLSQVPESLQHAVIAIEDSRFYEHHGVDLKGILRAFVSSGSGSTQGASTLTQQYVRQDLALTATSDAARAAAVQQTLGRKLREIRYAVALEKKFNKQQILEKYLNTVYFGRGAYGVAVAAQRYFNKSVDQLTLGESALLASFIQSPGYYPLHLDKAEVRRNYVLTRMQQLGYITSAQENDGKKNKPTLNLTPLPSTCLPNGAITAQNNWGYFCDYLRIWAQQQPSLGATPDERWSAIRTGGYTIKLSLDPDMQAAAQHSVDNVGGGRGADLTQGVVFIEPGTGRIRSLAVNRTFDQAPKGAAGRALKQYNENPLLTGDPENQTTSTGYPSGSTFKMFTMLAALRQGMQLDTGFYSGQTYTTKAKGDDGEPYTVANANSNGSMNGYRDMWSGFGESVNTYFIQLEIAAKVTNVAKAARDAGISFFPGATGTNSYDSIIKGGDNPGRLSLTFGQGSDTWPLYMANAYATVAAEGKYCEPTPIQSVQGPDGKTLSLGAPNCKQVFSKGVADAATDAARCPVAQSAQAGHCGWATGGSVGNAVGRPMAGKTGSTPGNRQVWFAGFVPQLAGASFSTDTDNPFHGADNNDSPDIANYIFGPAMANAVDGMPEKGFDPPPDSLANGGVHSHAGEPANPTPSPKAGGSGGTVRPGTGGGTTQGTGHGTPTKGPGHGPTGLPPFALYNPGFTTSNGRRAKPQV</sequence>
<dbReference type="PANTHER" id="PTHR32282:SF33">
    <property type="entry name" value="PEPTIDOGLYCAN GLYCOSYLTRANSFERASE"/>
    <property type="match status" value="1"/>
</dbReference>
<dbReference type="PANTHER" id="PTHR32282">
    <property type="entry name" value="BINDING PROTEIN TRANSPEPTIDASE, PUTATIVE-RELATED"/>
    <property type="match status" value="1"/>
</dbReference>
<dbReference type="SUPFAM" id="SSF53955">
    <property type="entry name" value="Lysozyme-like"/>
    <property type="match status" value="1"/>
</dbReference>
<keyword evidence="6" id="KW-0511">Multifunctional enzyme</keyword>
<gene>
    <name evidence="13" type="ORF">GCM10009765_55680</name>
</gene>
<feature type="region of interest" description="Disordered" evidence="9">
    <location>
        <begin position="690"/>
        <end position="782"/>
    </location>
</feature>
<dbReference type="Gene3D" id="1.10.3810.10">
    <property type="entry name" value="Biosynthetic peptidoglycan transglycosylase-like"/>
    <property type="match status" value="1"/>
</dbReference>
<evidence type="ECO:0000259" key="11">
    <source>
        <dbReference type="Pfam" id="PF00905"/>
    </source>
</evidence>
<evidence type="ECO:0000256" key="6">
    <source>
        <dbReference type="ARBA" id="ARBA00023268"/>
    </source>
</evidence>
<feature type="domain" description="Glycosyl transferase family 51" evidence="12">
    <location>
        <begin position="72"/>
        <end position="255"/>
    </location>
</feature>
<dbReference type="EMBL" id="BAAANY010000022">
    <property type="protein sequence ID" value="GAA1699149.1"/>
    <property type="molecule type" value="Genomic_DNA"/>
</dbReference>
<name>A0ABN2I5W3_9ACTN</name>
<evidence type="ECO:0000256" key="2">
    <source>
        <dbReference type="ARBA" id="ARBA00022670"/>
    </source>
</evidence>
<dbReference type="InterPro" id="IPR012338">
    <property type="entry name" value="Beta-lactam/transpept-like"/>
</dbReference>
<evidence type="ECO:0000256" key="7">
    <source>
        <dbReference type="ARBA" id="ARBA00034000"/>
    </source>
</evidence>
<reference evidence="13 14" key="1">
    <citation type="journal article" date="2019" name="Int. J. Syst. Evol. Microbiol.">
        <title>The Global Catalogue of Microorganisms (GCM) 10K type strain sequencing project: providing services to taxonomists for standard genome sequencing and annotation.</title>
        <authorList>
            <consortium name="The Broad Institute Genomics Platform"/>
            <consortium name="The Broad Institute Genome Sequencing Center for Infectious Disease"/>
            <person name="Wu L."/>
            <person name="Ma J."/>
        </authorList>
    </citation>
    <scope>NUCLEOTIDE SEQUENCE [LARGE SCALE GENOMIC DNA]</scope>
    <source>
        <strain evidence="13 14">JCM 14718</strain>
    </source>
</reference>
<evidence type="ECO:0000313" key="13">
    <source>
        <dbReference type="EMBL" id="GAA1699149.1"/>
    </source>
</evidence>
<keyword evidence="2" id="KW-0645">Protease</keyword>
<dbReference type="Gene3D" id="3.40.710.10">
    <property type="entry name" value="DD-peptidase/beta-lactamase superfamily"/>
    <property type="match status" value="1"/>
</dbReference>
<evidence type="ECO:0000256" key="4">
    <source>
        <dbReference type="ARBA" id="ARBA00022679"/>
    </source>
</evidence>
<evidence type="ECO:0000256" key="8">
    <source>
        <dbReference type="ARBA" id="ARBA00049902"/>
    </source>
</evidence>
<accession>A0ABN2I5W3</accession>
<keyword evidence="1" id="KW-0121">Carboxypeptidase</keyword>
<evidence type="ECO:0000256" key="10">
    <source>
        <dbReference type="SAM" id="SignalP"/>
    </source>
</evidence>
<keyword evidence="14" id="KW-1185">Reference proteome</keyword>
<proteinExistence type="predicted"/>
<dbReference type="SUPFAM" id="SSF56601">
    <property type="entry name" value="beta-lactamase/transpeptidase-like"/>
    <property type="match status" value="1"/>
</dbReference>
<dbReference type="Proteomes" id="UP001500618">
    <property type="component" value="Unassembled WGS sequence"/>
</dbReference>
<evidence type="ECO:0000256" key="5">
    <source>
        <dbReference type="ARBA" id="ARBA00022801"/>
    </source>
</evidence>
<dbReference type="InterPro" id="IPR050396">
    <property type="entry name" value="Glycosyltr_51/Transpeptidase"/>
</dbReference>
<feature type="domain" description="Penicillin-binding protein transpeptidase" evidence="11">
    <location>
        <begin position="361"/>
        <end position="655"/>
    </location>
</feature>
<comment type="catalytic activity">
    <reaction evidence="7">
        <text>Preferential cleavage: (Ac)2-L-Lys-D-Ala-|-D-Ala. Also transpeptidation of peptidyl-alanyl moieties that are N-acyl substituents of D-alanine.</text>
        <dbReference type="EC" id="3.4.16.4"/>
    </reaction>
</comment>
<feature type="chain" id="PRO_5046923721" evidence="10">
    <location>
        <begin position="29"/>
        <end position="782"/>
    </location>
</feature>
<evidence type="ECO:0000256" key="3">
    <source>
        <dbReference type="ARBA" id="ARBA00022676"/>
    </source>
</evidence>
<comment type="catalytic activity">
    <reaction evidence="8">
        <text>[GlcNAc-(1-&gt;4)-Mur2Ac(oyl-L-Ala-gamma-D-Glu-L-Lys-D-Ala-D-Ala)](n)-di-trans,octa-cis-undecaprenyl diphosphate + beta-D-GlcNAc-(1-&gt;4)-Mur2Ac(oyl-L-Ala-gamma-D-Glu-L-Lys-D-Ala-D-Ala)-di-trans,octa-cis-undecaprenyl diphosphate = [GlcNAc-(1-&gt;4)-Mur2Ac(oyl-L-Ala-gamma-D-Glu-L-Lys-D-Ala-D-Ala)](n+1)-di-trans,octa-cis-undecaprenyl diphosphate + di-trans,octa-cis-undecaprenyl diphosphate + H(+)</text>
        <dbReference type="Rhea" id="RHEA:23708"/>
        <dbReference type="Rhea" id="RHEA-COMP:9602"/>
        <dbReference type="Rhea" id="RHEA-COMP:9603"/>
        <dbReference type="ChEBI" id="CHEBI:15378"/>
        <dbReference type="ChEBI" id="CHEBI:58405"/>
        <dbReference type="ChEBI" id="CHEBI:60033"/>
        <dbReference type="ChEBI" id="CHEBI:78435"/>
        <dbReference type="EC" id="2.4.99.28"/>
    </reaction>
</comment>
<keyword evidence="10" id="KW-0732">Signal</keyword>
<evidence type="ECO:0000259" key="12">
    <source>
        <dbReference type="Pfam" id="PF00912"/>
    </source>
</evidence>
<keyword evidence="5" id="KW-0378">Hydrolase</keyword>
<feature type="compositionally biased region" description="Gly residues" evidence="9">
    <location>
        <begin position="726"/>
        <end position="746"/>
    </location>
</feature>
<keyword evidence="4" id="KW-0808">Transferase</keyword>
<feature type="signal peptide" evidence="10">
    <location>
        <begin position="1"/>
        <end position="28"/>
    </location>
</feature>
<dbReference type="Pfam" id="PF00905">
    <property type="entry name" value="Transpeptidase"/>
    <property type="match status" value="1"/>
</dbReference>
<evidence type="ECO:0000256" key="9">
    <source>
        <dbReference type="SAM" id="MobiDB-lite"/>
    </source>
</evidence>
<evidence type="ECO:0000256" key="1">
    <source>
        <dbReference type="ARBA" id="ARBA00022645"/>
    </source>
</evidence>
<dbReference type="Pfam" id="PF00912">
    <property type="entry name" value="Transgly"/>
    <property type="match status" value="1"/>
</dbReference>